<keyword evidence="2" id="KW-1185">Reference proteome</keyword>
<dbReference type="Pfam" id="PF17170">
    <property type="entry name" value="DUF5128"/>
    <property type="match status" value="1"/>
</dbReference>
<dbReference type="Proteomes" id="UP001589797">
    <property type="component" value="Unassembled WGS sequence"/>
</dbReference>
<name>A0ABV6FNZ7_9BACT</name>
<comment type="caution">
    <text evidence="1">The sequence shown here is derived from an EMBL/GenBank/DDBJ whole genome shotgun (WGS) entry which is preliminary data.</text>
</comment>
<dbReference type="EMBL" id="JBHLWI010000004">
    <property type="protein sequence ID" value="MFC0261591.1"/>
    <property type="molecule type" value="Genomic_DNA"/>
</dbReference>
<evidence type="ECO:0000313" key="2">
    <source>
        <dbReference type="Proteomes" id="UP001589797"/>
    </source>
</evidence>
<reference evidence="1 2" key="1">
    <citation type="submission" date="2024-09" db="EMBL/GenBank/DDBJ databases">
        <authorList>
            <person name="Sun Q."/>
            <person name="Mori K."/>
        </authorList>
    </citation>
    <scope>NUCLEOTIDE SEQUENCE [LARGE SCALE GENOMIC DNA]</scope>
    <source>
        <strain evidence="1 2">CCM 7650</strain>
    </source>
</reference>
<gene>
    <name evidence="1" type="ORF">ACFFIP_02780</name>
</gene>
<accession>A0ABV6FNZ7</accession>
<organism evidence="1 2">
    <name type="scientific">Fontibacter flavus</name>
    <dbReference type="NCBI Taxonomy" id="654838"/>
    <lineage>
        <taxon>Bacteria</taxon>
        <taxon>Pseudomonadati</taxon>
        <taxon>Bacteroidota</taxon>
        <taxon>Cytophagia</taxon>
        <taxon>Cytophagales</taxon>
        <taxon>Cyclobacteriaceae</taxon>
        <taxon>Fontibacter</taxon>
    </lineage>
</organism>
<evidence type="ECO:0000313" key="1">
    <source>
        <dbReference type="EMBL" id="MFC0261591.1"/>
    </source>
</evidence>
<proteinExistence type="predicted"/>
<protein>
    <submittedName>
        <fullName evidence="1">6-bladed beta-propeller</fullName>
    </submittedName>
</protein>
<sequence length="292" mass="33718">MSGNFLSKLSKGKGGPDEFVNLTDVVLLPEQERIWIYDSNKSRIFQFTYDLNLEISYTIGYQLLGIERFKEGIIGTPGYVEILDNFSLFYLSGESFATGYKLTSKKLEFNPEKSRYLHVLRHDFFSQSPEGFNFVNSFNDTIYNINENFYVIPKFYIDFGDKKILEEDLVGQGYSSIVEVFQHINSTEKSFNIGNIVELKDNLLFRFFNQGRSFVSIYDKSKKELKSGRKISFEYQNQQVTFNLDEEITFGSVGNNSAYMIIPAESSVLGEYQTLFQVKDGDNPIILLFDEK</sequence>
<dbReference type="RefSeq" id="WP_382386033.1">
    <property type="nucleotide sequence ID" value="NZ_JBHLWI010000004.1"/>
</dbReference>